<feature type="domain" description="Effector-associated" evidence="2">
    <location>
        <begin position="6"/>
        <end position="87"/>
    </location>
</feature>
<protein>
    <recommendedName>
        <fullName evidence="2">Effector-associated domain-containing protein</fullName>
    </recommendedName>
</protein>
<evidence type="ECO:0000313" key="4">
    <source>
        <dbReference type="Proteomes" id="UP000436006"/>
    </source>
</evidence>
<dbReference type="RefSeq" id="WP_157590936.1">
    <property type="nucleotide sequence ID" value="NZ_WPIN01000031.1"/>
</dbReference>
<evidence type="ECO:0000313" key="3">
    <source>
        <dbReference type="EMBL" id="MVM36138.1"/>
    </source>
</evidence>
<evidence type="ECO:0000256" key="1">
    <source>
        <dbReference type="SAM" id="Coils"/>
    </source>
</evidence>
<name>A0A7K1SQR2_9BACT</name>
<comment type="caution">
    <text evidence="3">The sequence shown here is derived from an EMBL/GenBank/DDBJ whole genome shotgun (WGS) entry which is preliminary data.</text>
</comment>
<proteinExistence type="predicted"/>
<keyword evidence="1" id="KW-0175">Coiled coil</keyword>
<dbReference type="InterPro" id="IPR045439">
    <property type="entry name" value="EAD11"/>
</dbReference>
<evidence type="ECO:0000259" key="2">
    <source>
        <dbReference type="Pfam" id="PF19964"/>
    </source>
</evidence>
<dbReference type="AlphaFoldDB" id="A0A7K1SQR2"/>
<keyword evidence="4" id="KW-1185">Reference proteome</keyword>
<dbReference type="Pfam" id="PF19964">
    <property type="entry name" value="EAD11"/>
    <property type="match status" value="1"/>
</dbReference>
<feature type="coiled-coil region" evidence="1">
    <location>
        <begin position="134"/>
        <end position="217"/>
    </location>
</feature>
<accession>A0A7K1SQR2</accession>
<gene>
    <name evidence="3" type="ORF">GO755_39365</name>
</gene>
<dbReference type="EMBL" id="WPIN01000031">
    <property type="protein sequence ID" value="MVM36138.1"/>
    <property type="molecule type" value="Genomic_DNA"/>
</dbReference>
<dbReference type="Proteomes" id="UP000436006">
    <property type="component" value="Unassembled WGS sequence"/>
</dbReference>
<organism evidence="3 4">
    <name type="scientific">Spirosoma arboris</name>
    <dbReference type="NCBI Taxonomy" id="2682092"/>
    <lineage>
        <taxon>Bacteria</taxon>
        <taxon>Pseudomonadati</taxon>
        <taxon>Bacteroidota</taxon>
        <taxon>Cytophagia</taxon>
        <taxon>Cytophagales</taxon>
        <taxon>Cytophagaceae</taxon>
        <taxon>Spirosoma</taxon>
    </lineage>
</organism>
<reference evidence="3 4" key="1">
    <citation type="submission" date="2019-12" db="EMBL/GenBank/DDBJ databases">
        <title>Spirosoma sp. HMF4905 genome sequencing and assembly.</title>
        <authorList>
            <person name="Kang H."/>
            <person name="Cha I."/>
            <person name="Kim H."/>
            <person name="Joh K."/>
        </authorList>
    </citation>
    <scope>NUCLEOTIDE SEQUENCE [LARGE SCALE GENOMIC DNA]</scope>
    <source>
        <strain evidence="3 4">HMF4905</strain>
    </source>
</reference>
<sequence>MNLVSIQRQLRKNLEAGEIGLAIKLFNSSIVENDLEGELISDTLLTLSSQFTRLKHDNIKNVIDYGTFQKEYSKITANLSELINDLPLLKSRFRQENVSLSLNNSDSLLMSIQTTQTNKIEESRGELININQVIVVLIEELNVKRKEAKDHEKNRESLLKEIELLSLRIDKEQRKYDALKEEYNILKEEKNELINLKKELELLRKQTEERAEHIKILSDVFVTYKQMLTEKDLIIEKLKSEISKK</sequence>